<gene>
    <name evidence="2" type="ORF">NLS_LOCUS5164</name>
</gene>
<feature type="compositionally biased region" description="Basic residues" evidence="1">
    <location>
        <begin position="270"/>
        <end position="280"/>
    </location>
</feature>
<dbReference type="Proteomes" id="UP000277928">
    <property type="component" value="Unassembled WGS sequence"/>
</dbReference>
<evidence type="ECO:0000313" key="3">
    <source>
        <dbReference type="Proteomes" id="UP000277928"/>
    </source>
</evidence>
<dbReference type="AlphaFoldDB" id="A0A3P6URZ3"/>
<organism evidence="2 3">
    <name type="scientific">Litomosoides sigmodontis</name>
    <name type="common">Filarial nematode worm</name>
    <dbReference type="NCBI Taxonomy" id="42156"/>
    <lineage>
        <taxon>Eukaryota</taxon>
        <taxon>Metazoa</taxon>
        <taxon>Ecdysozoa</taxon>
        <taxon>Nematoda</taxon>
        <taxon>Chromadorea</taxon>
        <taxon>Rhabditida</taxon>
        <taxon>Spirurina</taxon>
        <taxon>Spiruromorpha</taxon>
        <taxon>Filarioidea</taxon>
        <taxon>Onchocercidae</taxon>
        <taxon>Litomosoides</taxon>
    </lineage>
</organism>
<feature type="compositionally biased region" description="Polar residues" evidence="1">
    <location>
        <begin position="95"/>
        <end position="118"/>
    </location>
</feature>
<keyword evidence="3" id="KW-1185">Reference proteome</keyword>
<feature type="compositionally biased region" description="Basic and acidic residues" evidence="1">
    <location>
        <begin position="1"/>
        <end position="19"/>
    </location>
</feature>
<feature type="region of interest" description="Disordered" evidence="1">
    <location>
        <begin position="48"/>
        <end position="70"/>
    </location>
</feature>
<feature type="region of interest" description="Disordered" evidence="1">
    <location>
        <begin position="91"/>
        <end position="122"/>
    </location>
</feature>
<reference evidence="2 3" key="1">
    <citation type="submission" date="2018-08" db="EMBL/GenBank/DDBJ databases">
        <authorList>
            <person name="Laetsch R D."/>
            <person name="Stevens L."/>
            <person name="Kumar S."/>
            <person name="Blaxter L. M."/>
        </authorList>
    </citation>
    <scope>NUCLEOTIDE SEQUENCE [LARGE SCALE GENOMIC DNA]</scope>
</reference>
<evidence type="ECO:0000313" key="2">
    <source>
        <dbReference type="EMBL" id="VDK81074.1"/>
    </source>
</evidence>
<feature type="region of interest" description="Disordered" evidence="1">
    <location>
        <begin position="1"/>
        <end position="31"/>
    </location>
</feature>
<feature type="compositionally biased region" description="Basic and acidic residues" evidence="1">
    <location>
        <begin position="48"/>
        <end position="60"/>
    </location>
</feature>
<protein>
    <submittedName>
        <fullName evidence="2">Uncharacterized protein</fullName>
    </submittedName>
</protein>
<sequence>MASDDSGHSDQKRESKQQPDEEASDSTSEAVQKFMSKVCARLEKLHVMSRLMEEPKEQTESNKTSWRKSKKFQKVTGNVYEFFCNKPSVGKDSVQKLQSKTEQSGSEASGSTTGQSAESVGAEEIDIVKLSKQSGSSWNDKCAFAKQPYIENPEEPSTSTGLRNKVKIDREMLAKISRLIPNVNQEGSTENYLSNLCGIHKEYRVSTASDSTTNADSVLRKSAHSMQTIKQAKDGKRSCVGSKTTSHSASFKSNQNSQAKSIVFLPAKNRAQRARERLRRKFEEGQSASPANTRSRRSNI</sequence>
<feature type="region of interest" description="Disordered" evidence="1">
    <location>
        <begin position="225"/>
        <end position="300"/>
    </location>
</feature>
<dbReference type="OMA" id="FMSRICS"/>
<dbReference type="EMBL" id="UYRX01000370">
    <property type="protein sequence ID" value="VDK81074.1"/>
    <property type="molecule type" value="Genomic_DNA"/>
</dbReference>
<accession>A0A3P6URZ3</accession>
<proteinExistence type="predicted"/>
<dbReference type="OrthoDB" id="5868542at2759"/>
<name>A0A3P6URZ3_LITSI</name>
<feature type="compositionally biased region" description="Polar residues" evidence="1">
    <location>
        <begin position="241"/>
        <end position="260"/>
    </location>
</feature>
<evidence type="ECO:0000256" key="1">
    <source>
        <dbReference type="SAM" id="MobiDB-lite"/>
    </source>
</evidence>